<gene>
    <name evidence="1" type="ORF">S06H3_30210</name>
</gene>
<reference evidence="1" key="1">
    <citation type="journal article" date="2014" name="Front. Microbiol.">
        <title>High frequency of phylogenetically diverse reductive dehalogenase-homologous genes in deep subseafloor sedimentary metagenomes.</title>
        <authorList>
            <person name="Kawai M."/>
            <person name="Futagami T."/>
            <person name="Toyoda A."/>
            <person name="Takaki Y."/>
            <person name="Nishi S."/>
            <person name="Hori S."/>
            <person name="Arai W."/>
            <person name="Tsubouchi T."/>
            <person name="Morono Y."/>
            <person name="Uchiyama I."/>
            <person name="Ito T."/>
            <person name="Fujiyama A."/>
            <person name="Inagaki F."/>
            <person name="Takami H."/>
        </authorList>
    </citation>
    <scope>NUCLEOTIDE SEQUENCE</scope>
    <source>
        <strain evidence="1">Expedition CK06-06</strain>
    </source>
</reference>
<evidence type="ECO:0000313" key="1">
    <source>
        <dbReference type="EMBL" id="GAI27160.1"/>
    </source>
</evidence>
<sequence>MLTLICITQSLFGMGHKTYYDVMGAAAYAGVSRPAIDYWIRKGVKDVNGKKIWLPA</sequence>
<comment type="caution">
    <text evidence="1">The sequence shown here is derived from an EMBL/GenBank/DDBJ whole genome shotgun (WGS) entry which is preliminary data.</text>
</comment>
<dbReference type="EMBL" id="BARV01017773">
    <property type="protein sequence ID" value="GAI27160.1"/>
    <property type="molecule type" value="Genomic_DNA"/>
</dbReference>
<accession>X1NK31</accession>
<organism evidence="1">
    <name type="scientific">marine sediment metagenome</name>
    <dbReference type="NCBI Taxonomy" id="412755"/>
    <lineage>
        <taxon>unclassified sequences</taxon>
        <taxon>metagenomes</taxon>
        <taxon>ecological metagenomes</taxon>
    </lineage>
</organism>
<dbReference type="AlphaFoldDB" id="X1NK31"/>
<name>X1NK31_9ZZZZ</name>
<proteinExistence type="predicted"/>
<protein>
    <submittedName>
        <fullName evidence="1">Uncharacterized protein</fullName>
    </submittedName>
</protein>
<feature type="non-terminal residue" evidence="1">
    <location>
        <position position="56"/>
    </location>
</feature>